<feature type="transmembrane region" description="Helical" evidence="1">
    <location>
        <begin position="147"/>
        <end position="166"/>
    </location>
</feature>
<sequence length="226" mass="24915">MGLSKGQKKRLYGNNIEAKTTIAPPAETAHKARTQSVRHDSVEANPESGKSFMFAGVAFVIAVLLMLYYYLWVLPEMSERAGTTISELKFWFDQQHALAVNQGLGRDMLVQYQYIHRSSGLIFPLIFAGAWVAMISASQFAKTVSRLMMAVPVLWALVFILGNFVLDAALANPATGPVGVAALLVAVRWVLFIACWAQLGWMAVRLVQGKIDAFSRGELKGQQPIR</sequence>
<dbReference type="RefSeq" id="WP_068169205.1">
    <property type="nucleotide sequence ID" value="NZ_CP061538.1"/>
</dbReference>
<organism evidence="2 3">
    <name type="scientific">Rothia amarae</name>
    <dbReference type="NCBI Taxonomy" id="169480"/>
    <lineage>
        <taxon>Bacteria</taxon>
        <taxon>Bacillati</taxon>
        <taxon>Actinomycetota</taxon>
        <taxon>Actinomycetes</taxon>
        <taxon>Micrococcales</taxon>
        <taxon>Micrococcaceae</taxon>
        <taxon>Rothia</taxon>
    </lineage>
</organism>
<accession>A0A7H2BKR6</accession>
<dbReference type="EMBL" id="CP061538">
    <property type="protein sequence ID" value="QNV40262.1"/>
    <property type="molecule type" value="Genomic_DNA"/>
</dbReference>
<feature type="transmembrane region" description="Helical" evidence="1">
    <location>
        <begin position="52"/>
        <end position="71"/>
    </location>
</feature>
<feature type="transmembrane region" description="Helical" evidence="1">
    <location>
        <begin position="114"/>
        <end position="135"/>
    </location>
</feature>
<proteinExistence type="predicted"/>
<keyword evidence="3" id="KW-1185">Reference proteome</keyword>
<feature type="transmembrane region" description="Helical" evidence="1">
    <location>
        <begin position="178"/>
        <end position="201"/>
    </location>
</feature>
<reference evidence="2 3" key="1">
    <citation type="submission" date="2020-09" db="EMBL/GenBank/DDBJ databases">
        <title>Investigation of environmental microbe.</title>
        <authorList>
            <person name="Ou Y."/>
            <person name="Kang Q."/>
        </authorList>
    </citation>
    <scope>NUCLEOTIDE SEQUENCE [LARGE SCALE GENOMIC DNA]</scope>
    <source>
        <strain evidence="2 3">KJZ-9</strain>
    </source>
</reference>
<dbReference type="KEGG" id="rama:IDM48_02160"/>
<keyword evidence="1" id="KW-1133">Transmembrane helix</keyword>
<evidence type="ECO:0000313" key="2">
    <source>
        <dbReference type="EMBL" id="QNV40262.1"/>
    </source>
</evidence>
<dbReference type="AlphaFoldDB" id="A0A7H2BKR6"/>
<keyword evidence="1" id="KW-0472">Membrane</keyword>
<evidence type="ECO:0000256" key="1">
    <source>
        <dbReference type="SAM" id="Phobius"/>
    </source>
</evidence>
<gene>
    <name evidence="2" type="ORF">IDM48_02160</name>
</gene>
<evidence type="ECO:0000313" key="3">
    <source>
        <dbReference type="Proteomes" id="UP000516421"/>
    </source>
</evidence>
<name>A0A7H2BKR6_9MICC</name>
<keyword evidence="1" id="KW-0812">Transmembrane</keyword>
<protein>
    <submittedName>
        <fullName evidence="2">Uncharacterized protein</fullName>
    </submittedName>
</protein>
<dbReference type="Proteomes" id="UP000516421">
    <property type="component" value="Chromosome"/>
</dbReference>